<keyword evidence="8 9" id="KW-0325">Glycoprotein</keyword>
<gene>
    <name evidence="10" type="ORF">MAR_002041</name>
</gene>
<dbReference type="PANTHER" id="PTHR12137">
    <property type="entry name" value="CARBOHYDRATE SULFOTRANSFERASE"/>
    <property type="match status" value="1"/>
</dbReference>
<evidence type="ECO:0000256" key="2">
    <source>
        <dbReference type="ARBA" id="ARBA00006339"/>
    </source>
</evidence>
<evidence type="ECO:0000256" key="8">
    <source>
        <dbReference type="ARBA" id="ARBA00023180"/>
    </source>
</evidence>
<dbReference type="InterPro" id="IPR005331">
    <property type="entry name" value="Sulfotransferase"/>
</dbReference>
<accession>A0ABY7FDF2</accession>
<evidence type="ECO:0000256" key="1">
    <source>
        <dbReference type="ARBA" id="ARBA00004323"/>
    </source>
</evidence>
<protein>
    <recommendedName>
        <fullName evidence="9">Carbohydrate sulfotransferase</fullName>
        <ecNumber evidence="9">2.8.2.-</ecNumber>
    </recommendedName>
</protein>
<keyword evidence="11" id="KW-1185">Reference proteome</keyword>
<dbReference type="PANTHER" id="PTHR12137:SF54">
    <property type="entry name" value="CARBOHYDRATE SULFOTRANSFERASE"/>
    <property type="match status" value="1"/>
</dbReference>
<evidence type="ECO:0000313" key="11">
    <source>
        <dbReference type="Proteomes" id="UP001164746"/>
    </source>
</evidence>
<dbReference type="InterPro" id="IPR018011">
    <property type="entry name" value="Carb_sulfotrans_8-10"/>
</dbReference>
<keyword evidence="7" id="KW-0472">Membrane</keyword>
<keyword evidence="6 9" id="KW-0333">Golgi apparatus</keyword>
<dbReference type="Proteomes" id="UP001164746">
    <property type="component" value="Chromosome 11"/>
</dbReference>
<evidence type="ECO:0000256" key="5">
    <source>
        <dbReference type="ARBA" id="ARBA00022989"/>
    </source>
</evidence>
<proteinExistence type="inferred from homology"/>
<comment type="subcellular location">
    <subcellularLocation>
        <location evidence="1 9">Golgi apparatus membrane</location>
        <topology evidence="1 9">Single-pass type II membrane protein</topology>
    </subcellularLocation>
</comment>
<comment type="similarity">
    <text evidence="2 9">Belongs to the sulfotransferase 2 family.</text>
</comment>
<keyword evidence="9" id="KW-0735">Signal-anchor</keyword>
<dbReference type="EC" id="2.8.2.-" evidence="9"/>
<evidence type="ECO:0000256" key="3">
    <source>
        <dbReference type="ARBA" id="ARBA00022679"/>
    </source>
</evidence>
<dbReference type="EMBL" id="CP111022">
    <property type="protein sequence ID" value="WAR20203.1"/>
    <property type="molecule type" value="Genomic_DNA"/>
</dbReference>
<keyword evidence="9" id="KW-0119">Carbohydrate metabolism</keyword>
<reference evidence="10" key="1">
    <citation type="submission" date="2022-11" db="EMBL/GenBank/DDBJ databases">
        <title>Centuries of genome instability and evolution in soft-shell clam transmissible cancer (bioRxiv).</title>
        <authorList>
            <person name="Hart S.F.M."/>
            <person name="Yonemitsu M.A."/>
            <person name="Giersch R.M."/>
            <person name="Beal B.F."/>
            <person name="Arriagada G."/>
            <person name="Davis B.W."/>
            <person name="Ostrander E.A."/>
            <person name="Goff S.P."/>
            <person name="Metzger M.J."/>
        </authorList>
    </citation>
    <scope>NUCLEOTIDE SEQUENCE</scope>
    <source>
        <strain evidence="10">MELC-2E11</strain>
        <tissue evidence="10">Siphon/mantle</tissue>
    </source>
</reference>
<evidence type="ECO:0000256" key="9">
    <source>
        <dbReference type="RuleBase" id="RU364020"/>
    </source>
</evidence>
<organism evidence="10 11">
    <name type="scientific">Mya arenaria</name>
    <name type="common">Soft-shell clam</name>
    <dbReference type="NCBI Taxonomy" id="6604"/>
    <lineage>
        <taxon>Eukaryota</taxon>
        <taxon>Metazoa</taxon>
        <taxon>Spiralia</taxon>
        <taxon>Lophotrochozoa</taxon>
        <taxon>Mollusca</taxon>
        <taxon>Bivalvia</taxon>
        <taxon>Autobranchia</taxon>
        <taxon>Heteroconchia</taxon>
        <taxon>Euheterodonta</taxon>
        <taxon>Imparidentia</taxon>
        <taxon>Neoheterodontei</taxon>
        <taxon>Myida</taxon>
        <taxon>Myoidea</taxon>
        <taxon>Myidae</taxon>
        <taxon>Mya</taxon>
    </lineage>
</organism>
<sequence length="332" mass="39397">MKVTEAKPAPDVNVPLYPSEKESQEICQQVHAQLTWRQGNSVSDEMAARKHKVNQECRGNLTSKYESIYRDELYKRLLVNNKKRIIFGALPKVANTNFRRIFLGIAGIVPKEKVFNISGYEVYNIHASKLNFLDQAPKKDRRRLLDKYKKFTFVRDPLSRLLSGYRNKFFHPNSVNREEFYNFVKTYYKLHHERKTMRKMRTNFIKGPITFKEFVTYILDCFETNDYVNEHFVPAYLLIQPCRVKYDYIGKFETIHTDTQHIFTELNIDISFPGRQDNYSSVATDTLVWSYYERLPVAMLKGLLDVFMPDFILFGYKVPDWIHDRIRNVTIH</sequence>
<evidence type="ECO:0000313" key="10">
    <source>
        <dbReference type="EMBL" id="WAR20203.1"/>
    </source>
</evidence>
<evidence type="ECO:0000256" key="6">
    <source>
        <dbReference type="ARBA" id="ARBA00023034"/>
    </source>
</evidence>
<keyword evidence="3 9" id="KW-0808">Transferase</keyword>
<evidence type="ECO:0000256" key="4">
    <source>
        <dbReference type="ARBA" id="ARBA00022692"/>
    </source>
</evidence>
<name>A0ABY7FDF2_MYAAR</name>
<dbReference type="Pfam" id="PF03567">
    <property type="entry name" value="Sulfotransfer_2"/>
    <property type="match status" value="1"/>
</dbReference>
<keyword evidence="4" id="KW-0812">Transmembrane</keyword>
<evidence type="ECO:0000256" key="7">
    <source>
        <dbReference type="ARBA" id="ARBA00023136"/>
    </source>
</evidence>
<keyword evidence="5" id="KW-1133">Transmembrane helix</keyword>